<feature type="signal peptide" evidence="14">
    <location>
        <begin position="1"/>
        <end position="19"/>
    </location>
</feature>
<evidence type="ECO:0000256" key="10">
    <source>
        <dbReference type="ARBA" id="ARBA00030816"/>
    </source>
</evidence>
<comment type="catalytic activity">
    <reaction evidence="12">
        <text>geranylgeranyl diphosphate + L-cysteinyl-[protein] = S-geranylgeranyl-L-cysteinyl-[protein] + diphosphate</text>
        <dbReference type="Rhea" id="RHEA:21240"/>
        <dbReference type="Rhea" id="RHEA-COMP:10131"/>
        <dbReference type="Rhea" id="RHEA-COMP:11537"/>
        <dbReference type="ChEBI" id="CHEBI:29950"/>
        <dbReference type="ChEBI" id="CHEBI:33019"/>
        <dbReference type="ChEBI" id="CHEBI:57533"/>
        <dbReference type="ChEBI" id="CHEBI:86021"/>
        <dbReference type="EC" id="2.5.1.60"/>
    </reaction>
</comment>
<dbReference type="GO" id="GO:0004663">
    <property type="term" value="F:Rab geranylgeranyltransferase activity"/>
    <property type="evidence" value="ECO:0007669"/>
    <property type="project" value="UniProtKB-EC"/>
</dbReference>
<keyword evidence="9" id="KW-0862">Zinc</keyword>
<dbReference type="GO" id="GO:0046872">
    <property type="term" value="F:metal ion binding"/>
    <property type="evidence" value="ECO:0007669"/>
    <property type="project" value="UniProtKB-KW"/>
</dbReference>
<dbReference type="Gene3D" id="1.50.10.20">
    <property type="match status" value="1"/>
</dbReference>
<dbReference type="Gene3D" id="3.90.550.10">
    <property type="entry name" value="Spore Coat Polysaccharide Biosynthesis Protein SpsA, Chain A"/>
    <property type="match status" value="1"/>
</dbReference>
<evidence type="ECO:0000256" key="2">
    <source>
        <dbReference type="ARBA" id="ARBA00010497"/>
    </source>
</evidence>
<dbReference type="GO" id="GO:0072657">
    <property type="term" value="P:protein localization to membrane"/>
    <property type="evidence" value="ECO:0007669"/>
    <property type="project" value="UniProtKB-ARBA"/>
</dbReference>
<evidence type="ECO:0000256" key="1">
    <source>
        <dbReference type="ARBA" id="ARBA00001947"/>
    </source>
</evidence>
<dbReference type="Proteomes" id="UP000613580">
    <property type="component" value="Unassembled WGS sequence"/>
</dbReference>
<dbReference type="SUPFAM" id="SSF53448">
    <property type="entry name" value="Nucleotide-diphospho-sugar transferases"/>
    <property type="match status" value="1"/>
</dbReference>
<evidence type="ECO:0000313" key="17">
    <source>
        <dbReference type="Proteomes" id="UP000613580"/>
    </source>
</evidence>
<dbReference type="PANTHER" id="PTHR11774:SF11">
    <property type="entry name" value="GERANYLGERANYL TRANSFERASE TYPE-2 SUBUNIT BETA"/>
    <property type="match status" value="1"/>
</dbReference>
<sequence>MNRWLLSTFIVGLLGLLSAWFRSPASAPDVTAVILNWVRLSNVVQIVSTLCPEPTIAQIVVWNNNPQPLVLEDFTESHCSKLKFLNSPENRYFEARFLACANASTPYCFIQDDDYLVAPAVVRSLRARVTSNDIFLAPPDEWLASRTLSVESDKIHFGFAWLGYGSMVLQSNVREFLALLDQLEFSADEKKMADNYYSVFRNQYPEVWIAQPRPLFGGGAFTVGTEGIERNRRHIAAAAAYLDANMGKAGLPYISKSSTSREKWERAPCWHETCVLETTVQLLRDVSSRQIHAEAKDVFAHEALLASSLAPEFVANNDRSPLFHAVDGDPATAFRSYFNATEGDTFVLDMISAVHHENAYWTWLVDEATQKTLQSSQFSYSLDKISWKEMEEPVQCFRECRVKLGQPARYLKARLGRSQASGLASDLHVAYIQNLGKSTDDLMYHLTAHLRLNAIYWGLTALSIMGKPDALDKDDVIKFVLSCWDDEAGGFGAHPGHDAHIHATLSAIQILVIYDSLRVLDVPRVTKFILSLQQPSGVFAGDSFGEVDTRFSYIAVNALSLLGQIDQLDKDKTVEYIKKCRNFDGGFGNSIGAESHSGQVFVCTATLAILDRLDVIDTEMMSWWLAERQLPNGGLNGRPEKLPDVCYSFWVLSALSILNKVSWIDCDKLTEFILSAQDLEKGGIADRPDNVADVFHTQFGIAGLSILGYPGLVDLDPVYCMPAPIIECMGLRKGWKSLDRRTA</sequence>
<feature type="chain" id="PRO_5034921659" description="Geranylgeranyl transferase type-2 subunit beta" evidence="14">
    <location>
        <begin position="20"/>
        <end position="743"/>
    </location>
</feature>
<dbReference type="GO" id="GO:0005968">
    <property type="term" value="C:Rab-protein geranylgeranyltransferase complex"/>
    <property type="evidence" value="ECO:0007669"/>
    <property type="project" value="TreeGrafter"/>
</dbReference>
<evidence type="ECO:0000256" key="13">
    <source>
        <dbReference type="ARBA" id="ARBA00069127"/>
    </source>
</evidence>
<evidence type="ECO:0000256" key="12">
    <source>
        <dbReference type="ARBA" id="ARBA00047658"/>
    </source>
</evidence>
<evidence type="ECO:0000256" key="7">
    <source>
        <dbReference type="ARBA" id="ARBA00022723"/>
    </source>
</evidence>
<gene>
    <name evidence="16" type="ORF">HMN09_00521000</name>
</gene>
<dbReference type="EMBL" id="JACAZE010000006">
    <property type="protein sequence ID" value="KAF7313646.1"/>
    <property type="molecule type" value="Genomic_DNA"/>
</dbReference>
<dbReference type="CDD" id="cd02894">
    <property type="entry name" value="GGTase-II"/>
    <property type="match status" value="1"/>
</dbReference>
<dbReference type="SUPFAM" id="SSF48239">
    <property type="entry name" value="Terpenoid cyclases/Protein prenyltransferases"/>
    <property type="match status" value="1"/>
</dbReference>
<evidence type="ECO:0000256" key="14">
    <source>
        <dbReference type="SAM" id="SignalP"/>
    </source>
</evidence>
<comment type="subunit">
    <text evidence="3">Heterodimer of an alpha and a beta subunit.</text>
</comment>
<name>A0A8H6TBF1_MYCCL</name>
<dbReference type="EC" id="2.5.1.60" evidence="4"/>
<dbReference type="FunFam" id="1.50.10.20:FF:000012">
    <property type="entry name" value="Geranylgeranyl transferase type-2 subunit beta"/>
    <property type="match status" value="1"/>
</dbReference>
<protein>
    <recommendedName>
        <fullName evidence="13">Geranylgeranyl transferase type-2 subunit beta</fullName>
        <ecNumber evidence="4">2.5.1.60</ecNumber>
    </recommendedName>
    <alternativeName>
        <fullName evidence="10">Geranylgeranyl transferase type II subunit beta</fullName>
    </alternativeName>
    <alternativeName>
        <fullName evidence="11">Type II protein geranyl-geranyltransferase subunit beta</fullName>
    </alternativeName>
</protein>
<dbReference type="PANTHER" id="PTHR11774">
    <property type="entry name" value="GERANYLGERANYL TRANSFERASE TYPE BETA SUBUNIT"/>
    <property type="match status" value="1"/>
</dbReference>
<reference evidence="16" key="1">
    <citation type="submission" date="2020-05" db="EMBL/GenBank/DDBJ databases">
        <title>Mycena genomes resolve the evolution of fungal bioluminescence.</title>
        <authorList>
            <person name="Tsai I.J."/>
        </authorList>
    </citation>
    <scope>NUCLEOTIDE SEQUENCE</scope>
    <source>
        <strain evidence="16">110903Hualien_Pintung</strain>
    </source>
</reference>
<keyword evidence="7" id="KW-0479">Metal-binding</keyword>
<comment type="similarity">
    <text evidence="2">Belongs to the protein prenyltransferase subunit beta family.</text>
</comment>
<proteinExistence type="inferred from homology"/>
<comment type="cofactor">
    <cofactor evidence="1">
        <name>Zn(2+)</name>
        <dbReference type="ChEBI" id="CHEBI:29105"/>
    </cofactor>
</comment>
<dbReference type="InterPro" id="IPR045089">
    <property type="entry name" value="PGGT1B-like"/>
</dbReference>
<keyword evidence="6 16" id="KW-0808">Transferase</keyword>
<accession>A0A8H6TBF1</accession>
<evidence type="ECO:0000313" key="16">
    <source>
        <dbReference type="EMBL" id="KAF7313646.1"/>
    </source>
</evidence>
<evidence type="ECO:0000256" key="11">
    <source>
        <dbReference type="ARBA" id="ARBA00032766"/>
    </source>
</evidence>
<organism evidence="16 17">
    <name type="scientific">Mycena chlorophos</name>
    <name type="common">Agaric fungus</name>
    <name type="synonym">Agaricus chlorophos</name>
    <dbReference type="NCBI Taxonomy" id="658473"/>
    <lineage>
        <taxon>Eukaryota</taxon>
        <taxon>Fungi</taxon>
        <taxon>Dikarya</taxon>
        <taxon>Basidiomycota</taxon>
        <taxon>Agaricomycotina</taxon>
        <taxon>Agaricomycetes</taxon>
        <taxon>Agaricomycetidae</taxon>
        <taxon>Agaricales</taxon>
        <taxon>Marasmiineae</taxon>
        <taxon>Mycenaceae</taxon>
        <taxon>Mycena</taxon>
    </lineage>
</organism>
<evidence type="ECO:0000259" key="15">
    <source>
        <dbReference type="Pfam" id="PF00432"/>
    </source>
</evidence>
<keyword evidence="8" id="KW-0677">Repeat</keyword>
<dbReference type="InterPro" id="IPR008930">
    <property type="entry name" value="Terpenoid_cyclase/PrenylTrfase"/>
</dbReference>
<comment type="caution">
    <text evidence="16">The sequence shown here is derived from an EMBL/GenBank/DDBJ whole genome shotgun (WGS) entry which is preliminary data.</text>
</comment>
<evidence type="ECO:0000256" key="6">
    <source>
        <dbReference type="ARBA" id="ARBA00022679"/>
    </source>
</evidence>
<evidence type="ECO:0000256" key="3">
    <source>
        <dbReference type="ARBA" id="ARBA00011355"/>
    </source>
</evidence>
<evidence type="ECO:0000256" key="4">
    <source>
        <dbReference type="ARBA" id="ARBA00012656"/>
    </source>
</evidence>
<dbReference type="InterPro" id="IPR026873">
    <property type="entry name" value="Ptb1"/>
</dbReference>
<dbReference type="AlphaFoldDB" id="A0A8H6TBF1"/>
<keyword evidence="5" id="KW-0637">Prenyltransferase</keyword>
<evidence type="ECO:0000256" key="9">
    <source>
        <dbReference type="ARBA" id="ARBA00022833"/>
    </source>
</evidence>
<keyword evidence="17" id="KW-1185">Reference proteome</keyword>
<feature type="domain" description="Prenyltransferase alpha-alpha toroid" evidence="15">
    <location>
        <begin position="423"/>
        <end position="721"/>
    </location>
</feature>
<dbReference type="InterPro" id="IPR001330">
    <property type="entry name" value="Prenyltrans"/>
</dbReference>
<dbReference type="OrthoDB" id="5428259at2759"/>
<keyword evidence="14" id="KW-0732">Signal</keyword>
<evidence type="ECO:0000256" key="8">
    <source>
        <dbReference type="ARBA" id="ARBA00022737"/>
    </source>
</evidence>
<dbReference type="InterPro" id="IPR029044">
    <property type="entry name" value="Nucleotide-diphossugar_trans"/>
</dbReference>
<evidence type="ECO:0000256" key="5">
    <source>
        <dbReference type="ARBA" id="ARBA00022602"/>
    </source>
</evidence>
<dbReference type="Pfam" id="PF00432">
    <property type="entry name" value="Prenyltrans"/>
    <property type="match status" value="1"/>
</dbReference>